<proteinExistence type="inferred from homology"/>
<evidence type="ECO:0000313" key="13">
    <source>
        <dbReference type="EnsemblPlants" id="cds.evm.model.10.180"/>
    </source>
</evidence>
<dbReference type="PANTHER" id="PTHR36488:SF11">
    <property type="entry name" value="CASP-LIKE PROTEIN"/>
    <property type="match status" value="1"/>
</dbReference>
<evidence type="ECO:0000256" key="7">
    <source>
        <dbReference type="ARBA" id="ARBA00023136"/>
    </source>
</evidence>
<dbReference type="Proteomes" id="UP000596661">
    <property type="component" value="Unassembled WGS sequence"/>
</dbReference>
<dbReference type="AlphaFoldDB" id="A0A803QKY0"/>
<keyword evidence="14" id="KW-1185">Reference proteome</keyword>
<dbReference type="EnsemblPlants" id="evm.model.10.180">
    <property type="protein sequence ID" value="cds.evm.model.10.180"/>
    <property type="gene ID" value="evm.TU.10.180"/>
</dbReference>
<comment type="subunit">
    <text evidence="3 10">Homodimer and heterodimers.</text>
</comment>
<dbReference type="EMBL" id="UZAU01000789">
    <property type="status" value="NOT_ANNOTATED_CDS"/>
    <property type="molecule type" value="Genomic_DNA"/>
</dbReference>
<evidence type="ECO:0000256" key="1">
    <source>
        <dbReference type="ARBA" id="ARBA00004651"/>
    </source>
</evidence>
<feature type="domain" description="Casparian strip membrane protein" evidence="12">
    <location>
        <begin position="39"/>
        <end position="187"/>
    </location>
</feature>
<keyword evidence="7 10" id="KW-0472">Membrane</keyword>
<sequence>MKSGDHSTTIDVAGPSNSSTKGKSTTVLVAAPKATGMKKGMAIADFVLRLGAIIAALSAAATMGTSDESLPFFTQFFQFEASYDDMPTFQFFLIAMALVSGYLVLSLPFSIVTIVRPHASGIKLFLVIMDTVALTLATSAAAAAAAIVYLAHNGNASSNWLAICNQFTDFCQNVSGAVVAAFVSVVVFICLILLSALFLRKH</sequence>
<dbReference type="OrthoDB" id="753675at2759"/>
<evidence type="ECO:0000256" key="3">
    <source>
        <dbReference type="ARBA" id="ARBA00011489"/>
    </source>
</evidence>
<dbReference type="PANTHER" id="PTHR36488">
    <property type="entry name" value="CASP-LIKE PROTEIN 1U1"/>
    <property type="match status" value="1"/>
</dbReference>
<dbReference type="GO" id="GO:0071555">
    <property type="term" value="P:cell wall organization"/>
    <property type="evidence" value="ECO:0007669"/>
    <property type="project" value="UniProtKB-KW"/>
</dbReference>
<accession>A0A803QKY0</accession>
<name>A0A803QKY0_CANSA</name>
<keyword evidence="6 10" id="KW-1133">Transmembrane helix</keyword>
<evidence type="ECO:0000256" key="10">
    <source>
        <dbReference type="RuleBase" id="RU361233"/>
    </source>
</evidence>
<dbReference type="OMA" id="EFFLIAM"/>
<keyword evidence="8" id="KW-0961">Cell wall biogenesis/degradation</keyword>
<feature type="transmembrane region" description="Helical" evidence="10">
    <location>
        <begin position="177"/>
        <end position="199"/>
    </location>
</feature>
<evidence type="ECO:0000256" key="9">
    <source>
        <dbReference type="ARBA" id="ARBA00025302"/>
    </source>
</evidence>
<gene>
    <name evidence="13" type="primary">LOC115701018</name>
</gene>
<dbReference type="NCBIfam" id="TIGR01569">
    <property type="entry name" value="A_tha_TIGR01569"/>
    <property type="match status" value="1"/>
</dbReference>
<dbReference type="GeneID" id="115701018"/>
<comment type="subcellular location">
    <subcellularLocation>
        <location evidence="1 10">Cell membrane</location>
        <topology evidence="1 10">Multi-pass membrane protein</topology>
    </subcellularLocation>
</comment>
<dbReference type="InterPro" id="IPR006702">
    <property type="entry name" value="CASP_dom"/>
</dbReference>
<dbReference type="Gramene" id="evm.model.10.180">
    <property type="protein sequence ID" value="cds.evm.model.10.180"/>
    <property type="gene ID" value="evm.TU.10.180"/>
</dbReference>
<evidence type="ECO:0000256" key="5">
    <source>
        <dbReference type="ARBA" id="ARBA00022692"/>
    </source>
</evidence>
<evidence type="ECO:0000256" key="4">
    <source>
        <dbReference type="ARBA" id="ARBA00022475"/>
    </source>
</evidence>
<feature type="region of interest" description="Disordered" evidence="11">
    <location>
        <begin position="1"/>
        <end position="23"/>
    </location>
</feature>
<evidence type="ECO:0000256" key="11">
    <source>
        <dbReference type="SAM" id="MobiDB-lite"/>
    </source>
</evidence>
<organism evidence="13 14">
    <name type="scientific">Cannabis sativa</name>
    <name type="common">Hemp</name>
    <name type="synonym">Marijuana</name>
    <dbReference type="NCBI Taxonomy" id="3483"/>
    <lineage>
        <taxon>Eukaryota</taxon>
        <taxon>Viridiplantae</taxon>
        <taxon>Streptophyta</taxon>
        <taxon>Embryophyta</taxon>
        <taxon>Tracheophyta</taxon>
        <taxon>Spermatophyta</taxon>
        <taxon>Magnoliopsida</taxon>
        <taxon>eudicotyledons</taxon>
        <taxon>Gunneridae</taxon>
        <taxon>Pentapetalae</taxon>
        <taxon>rosids</taxon>
        <taxon>fabids</taxon>
        <taxon>Rosales</taxon>
        <taxon>Cannabaceae</taxon>
        <taxon>Cannabis</taxon>
    </lineage>
</organism>
<evidence type="ECO:0000313" key="14">
    <source>
        <dbReference type="Proteomes" id="UP000596661"/>
    </source>
</evidence>
<feature type="transmembrane region" description="Helical" evidence="10">
    <location>
        <begin position="89"/>
        <end position="112"/>
    </location>
</feature>
<protein>
    <recommendedName>
        <fullName evidence="10">CASP-like protein</fullName>
    </recommendedName>
</protein>
<dbReference type="KEGG" id="csav:115701018"/>
<evidence type="ECO:0000256" key="6">
    <source>
        <dbReference type="ARBA" id="ARBA00022989"/>
    </source>
</evidence>
<keyword evidence="5 10" id="KW-0812">Transmembrane</keyword>
<dbReference type="RefSeq" id="XP_030484563.1">
    <property type="nucleotide sequence ID" value="XM_030628703.2"/>
</dbReference>
<dbReference type="InterPro" id="IPR044173">
    <property type="entry name" value="CASPL"/>
</dbReference>
<dbReference type="GO" id="GO:0005886">
    <property type="term" value="C:plasma membrane"/>
    <property type="evidence" value="ECO:0007669"/>
    <property type="project" value="UniProtKB-SubCell"/>
</dbReference>
<feature type="transmembrane region" description="Helical" evidence="10">
    <location>
        <begin position="46"/>
        <end position="64"/>
    </location>
</feature>
<reference evidence="13" key="1">
    <citation type="submission" date="2021-03" db="UniProtKB">
        <authorList>
            <consortium name="EnsemblPlants"/>
        </authorList>
    </citation>
    <scope>IDENTIFICATION</scope>
</reference>
<feature type="transmembrane region" description="Helical" evidence="10">
    <location>
        <begin position="124"/>
        <end position="151"/>
    </location>
</feature>
<evidence type="ECO:0000256" key="8">
    <source>
        <dbReference type="ARBA" id="ARBA00023316"/>
    </source>
</evidence>
<dbReference type="InterPro" id="IPR006459">
    <property type="entry name" value="CASP/CASPL"/>
</dbReference>
<comment type="function">
    <text evidence="9">Regulates membrane-cell wall junctions and localized cell wall deposition. Required for establishment of the Casparian strip membrane domain (CSD) and the subsequent formation of Casparian strips, a cell wall modification of the root endodermis that determines an apoplastic barrier between the intraorganismal apoplasm and the extraorganismal apoplasm and prevents lateral diffusion.</text>
</comment>
<keyword evidence="4 10" id="KW-1003">Cell membrane</keyword>
<evidence type="ECO:0000259" key="12">
    <source>
        <dbReference type="Pfam" id="PF04535"/>
    </source>
</evidence>
<evidence type="ECO:0000256" key="2">
    <source>
        <dbReference type="ARBA" id="ARBA00007651"/>
    </source>
</evidence>
<dbReference type="Pfam" id="PF04535">
    <property type="entry name" value="CASP_dom"/>
    <property type="match status" value="1"/>
</dbReference>
<comment type="similarity">
    <text evidence="2 10">Belongs to the Casparian strip membrane proteins (CASP) family.</text>
</comment>